<evidence type="ECO:0000313" key="10">
    <source>
        <dbReference type="Proteomes" id="UP000246078"/>
    </source>
</evidence>
<feature type="compositionally biased region" description="Polar residues" evidence="7">
    <location>
        <begin position="150"/>
        <end position="159"/>
    </location>
</feature>
<dbReference type="VEuPathDB" id="TriTrypDB:TCDM_01047"/>
<evidence type="ECO:0000256" key="5">
    <source>
        <dbReference type="ARBA" id="ARBA00023273"/>
    </source>
</evidence>
<comment type="subcellular location">
    <subcellularLocation>
        <location evidence="1">Cell projection</location>
        <location evidence="1">Cilium</location>
    </subcellularLocation>
    <subcellularLocation>
        <location evidence="2">Cytoplasm</location>
        <location evidence="2">Cytoskeleton</location>
    </subcellularLocation>
</comment>
<dbReference type="VEuPathDB" id="TriTrypDB:C4B63_22g10"/>
<dbReference type="VEuPathDB" id="TriTrypDB:ECC02_005565"/>
<evidence type="ECO:0000259" key="8">
    <source>
        <dbReference type="PROSITE" id="PS51665"/>
    </source>
</evidence>
<feature type="region of interest" description="Disordered" evidence="7">
    <location>
        <begin position="238"/>
        <end position="263"/>
    </location>
</feature>
<dbReference type="InterPro" id="IPR027012">
    <property type="entry name" value="Enkurin_dom"/>
</dbReference>
<dbReference type="EMBL" id="PRFC01000169">
    <property type="protein sequence ID" value="PWV03772.1"/>
    <property type="molecule type" value="Genomic_DNA"/>
</dbReference>
<comment type="caution">
    <text evidence="9">The sequence shown here is derived from an EMBL/GenBank/DDBJ whole genome shotgun (WGS) entry which is preliminary data.</text>
</comment>
<evidence type="ECO:0000256" key="7">
    <source>
        <dbReference type="SAM" id="MobiDB-lite"/>
    </source>
</evidence>
<keyword evidence="4" id="KW-0206">Cytoskeleton</keyword>
<organism evidence="9 10">
    <name type="scientific">Trypanosoma cruzi</name>
    <dbReference type="NCBI Taxonomy" id="5693"/>
    <lineage>
        <taxon>Eukaryota</taxon>
        <taxon>Discoba</taxon>
        <taxon>Euglenozoa</taxon>
        <taxon>Kinetoplastea</taxon>
        <taxon>Metakinetoplastina</taxon>
        <taxon>Trypanosomatida</taxon>
        <taxon>Trypanosomatidae</taxon>
        <taxon>Trypanosoma</taxon>
        <taxon>Schizotrypanum</taxon>
    </lineage>
</organism>
<dbReference type="VEuPathDB" id="TriTrypDB:Tc_MARK_5978"/>
<feature type="region of interest" description="Disordered" evidence="7">
    <location>
        <begin position="126"/>
        <end position="196"/>
    </location>
</feature>
<dbReference type="Pfam" id="PF13864">
    <property type="entry name" value="Enkurin"/>
    <property type="match status" value="1"/>
</dbReference>
<dbReference type="PANTHER" id="PTHR21490">
    <property type="entry name" value="ENKURIN-RELATED"/>
    <property type="match status" value="1"/>
</dbReference>
<dbReference type="VEuPathDB" id="TriTrypDB:TCSYLVIO_007261"/>
<dbReference type="VEuPathDB" id="TriTrypDB:TcBrA4_0036900"/>
<dbReference type="VEuPathDB" id="TriTrypDB:TcG_07749"/>
<evidence type="ECO:0000256" key="4">
    <source>
        <dbReference type="ARBA" id="ARBA00023212"/>
    </source>
</evidence>
<keyword evidence="6" id="KW-0175">Coiled coil</keyword>
<dbReference type="GO" id="GO:0005856">
    <property type="term" value="C:cytoskeleton"/>
    <property type="evidence" value="ECO:0007669"/>
    <property type="project" value="UniProtKB-SubCell"/>
</dbReference>
<protein>
    <submittedName>
        <fullName evidence="9">Enkuring domain-containig protein</fullName>
    </submittedName>
</protein>
<dbReference type="Proteomes" id="UP000246078">
    <property type="component" value="Unassembled WGS sequence"/>
</dbReference>
<dbReference type="VEuPathDB" id="TriTrypDB:TcYC6_0016200"/>
<dbReference type="InterPro" id="IPR052102">
    <property type="entry name" value="Enkurin_domain-protein"/>
</dbReference>
<evidence type="ECO:0000256" key="3">
    <source>
        <dbReference type="ARBA" id="ARBA00022490"/>
    </source>
</evidence>
<evidence type="ECO:0000256" key="2">
    <source>
        <dbReference type="ARBA" id="ARBA00004245"/>
    </source>
</evidence>
<reference evidence="9 10" key="1">
    <citation type="journal article" date="2018" name="Microb. Genom.">
        <title>Expanding an expanded genome: long-read sequencing of Trypanosoma cruzi.</title>
        <authorList>
            <person name="Berna L."/>
            <person name="Rodriguez M."/>
            <person name="Chiribao M.L."/>
            <person name="Parodi-Talice A."/>
            <person name="Pita S."/>
            <person name="Rijo G."/>
            <person name="Alvarez-Valin F."/>
            <person name="Robello C."/>
        </authorList>
    </citation>
    <scope>NUCLEOTIDE SEQUENCE [LARGE SCALE GENOMIC DNA]</scope>
    <source>
        <strain evidence="9 10">TCC</strain>
    </source>
</reference>
<proteinExistence type="predicted"/>
<accession>A0A2V2W541</accession>
<dbReference type="PANTHER" id="PTHR21490:SF0">
    <property type="entry name" value="ENKURIN"/>
    <property type="match status" value="1"/>
</dbReference>
<evidence type="ECO:0000313" key="9">
    <source>
        <dbReference type="EMBL" id="PWV03772.1"/>
    </source>
</evidence>
<feature type="domain" description="Enkurin" evidence="8">
    <location>
        <begin position="275"/>
        <end position="366"/>
    </location>
</feature>
<gene>
    <name evidence="9" type="ORF">C3747_169g83</name>
</gene>
<name>A0A2V2W541_TRYCR</name>
<dbReference type="VEuPathDB" id="TriTrypDB:BCY84_01613"/>
<dbReference type="VEuPathDB" id="TriTrypDB:TcCLB.511421.100"/>
<keyword evidence="5" id="KW-0966">Cell projection</keyword>
<keyword evidence="3" id="KW-0963">Cytoplasm</keyword>
<dbReference type="VEuPathDB" id="TriTrypDB:TcCL_ESM09776"/>
<dbReference type="VEuPathDB" id="TriTrypDB:C3747_169g83"/>
<sequence>MSGENIYNVLQEGAPVTTGPYTGNYEKHFKERPKPAYSTFFEKGKEYDGSHVRYFKQRHAVFGPVIGDTVDPKNFLRSGRGVKHSVPPVQQRKIFTKPLLDHGISKSRNQGRERVAAKPNILSGGEEADELHDANGLEGGYGRNGEKSGVLTTKESGAQSGEEILEDQGNIDGNHYNGPTGYVKESGNGQNGNEEKDFAAHGANIDQSLHSANAGGYLGGKDLVDGKKDFTTSNIIQVSNMVPKRRKDQPENPTSRKTFGQAPGYLHRVKREIDEEKMRLKSIEEMQLQQKIQNMKKFVHRLDKKEQLQLLEKLRTKLNEKSAELIKMPFLKDTYTQILRRAELEKGIKQIEASIAKLDKDAVFVYNDDPRCIHWTKNAALEEATLFASEREN</sequence>
<dbReference type="GO" id="GO:0005929">
    <property type="term" value="C:cilium"/>
    <property type="evidence" value="ECO:0007669"/>
    <property type="project" value="UniProtKB-SubCell"/>
</dbReference>
<dbReference type="PROSITE" id="PS51665">
    <property type="entry name" value="ENKURIN"/>
    <property type="match status" value="1"/>
</dbReference>
<dbReference type="AlphaFoldDB" id="A0A2V2W541"/>
<evidence type="ECO:0000256" key="6">
    <source>
        <dbReference type="SAM" id="Coils"/>
    </source>
</evidence>
<feature type="coiled-coil region" evidence="6">
    <location>
        <begin position="266"/>
        <end position="361"/>
    </location>
</feature>
<dbReference type="GO" id="GO:0005516">
    <property type="term" value="F:calmodulin binding"/>
    <property type="evidence" value="ECO:0007669"/>
    <property type="project" value="TreeGrafter"/>
</dbReference>
<evidence type="ECO:0000256" key="1">
    <source>
        <dbReference type="ARBA" id="ARBA00004138"/>
    </source>
</evidence>